<evidence type="ECO:0000313" key="3">
    <source>
        <dbReference type="Proteomes" id="UP001457898"/>
    </source>
</evidence>
<feature type="compositionally biased region" description="Basic and acidic residues" evidence="1">
    <location>
        <begin position="101"/>
        <end position="113"/>
    </location>
</feature>
<dbReference type="RefSeq" id="WP_148393090.1">
    <property type="nucleotide sequence ID" value="NZ_JBBMFP010000001.1"/>
</dbReference>
<feature type="region of interest" description="Disordered" evidence="1">
    <location>
        <begin position="90"/>
        <end position="231"/>
    </location>
</feature>
<organism evidence="2 3">
    <name type="scientific">Blautia caccae</name>
    <dbReference type="NCBI Taxonomy" id="3133175"/>
    <lineage>
        <taxon>Bacteria</taxon>
        <taxon>Bacillati</taxon>
        <taxon>Bacillota</taxon>
        <taxon>Clostridia</taxon>
        <taxon>Lachnospirales</taxon>
        <taxon>Lachnospiraceae</taxon>
        <taxon>Blautia</taxon>
    </lineage>
</organism>
<sequence>MRNGLGLSGNQLERYQTQRSIVIKKQADLVNCSALGSLAIEKGFETTVDKLLKELLKKAAGAVGGALGGAAAISGGIVIGMLLSTEEVGESKEELDELEREQEKKKDNEDRNDSGGSKKKKPKQDKEGDSETNAPKNETPINQGNSKPPQKSTPNSVYEQLNPDGTVKSRAFYDKNGNQFNRQDFDHQHFDKNTQQDLQPHENNYQYNDDGLPNGNSAGPLKPGYDNRPSN</sequence>
<keyword evidence="3" id="KW-1185">Reference proteome</keyword>
<accession>A0ABV1DH10</accession>
<feature type="compositionally biased region" description="Polar residues" evidence="1">
    <location>
        <begin position="131"/>
        <end position="159"/>
    </location>
</feature>
<comment type="caution">
    <text evidence="2">The sequence shown here is derived from an EMBL/GenBank/DDBJ whole genome shotgun (WGS) entry which is preliminary data.</text>
</comment>
<name>A0ABV1DH10_9FIRM</name>
<evidence type="ECO:0000313" key="2">
    <source>
        <dbReference type="EMBL" id="MEQ2429658.1"/>
    </source>
</evidence>
<feature type="compositionally biased region" description="Polar residues" evidence="1">
    <location>
        <begin position="195"/>
        <end position="207"/>
    </location>
</feature>
<feature type="compositionally biased region" description="Basic and acidic residues" evidence="1">
    <location>
        <begin position="183"/>
        <end position="194"/>
    </location>
</feature>
<dbReference type="EMBL" id="JBBMFP010000001">
    <property type="protein sequence ID" value="MEQ2429658.1"/>
    <property type="molecule type" value="Genomic_DNA"/>
</dbReference>
<reference evidence="2 3" key="1">
    <citation type="submission" date="2024-03" db="EMBL/GenBank/DDBJ databases">
        <title>Human intestinal bacterial collection.</title>
        <authorList>
            <person name="Pauvert C."/>
            <person name="Hitch T.C.A."/>
            <person name="Clavel T."/>
        </authorList>
    </citation>
    <scope>NUCLEOTIDE SEQUENCE [LARGE SCALE GENOMIC DNA]</scope>
    <source>
        <strain evidence="2 3">CLA-SR-H028</strain>
    </source>
</reference>
<protein>
    <submittedName>
        <fullName evidence="2">Uncharacterized protein</fullName>
    </submittedName>
</protein>
<proteinExistence type="predicted"/>
<evidence type="ECO:0000256" key="1">
    <source>
        <dbReference type="SAM" id="MobiDB-lite"/>
    </source>
</evidence>
<gene>
    <name evidence="2" type="ORF">WMO65_01430</name>
</gene>
<dbReference type="Proteomes" id="UP001457898">
    <property type="component" value="Unassembled WGS sequence"/>
</dbReference>